<feature type="region of interest" description="Disordered" evidence="1">
    <location>
        <begin position="190"/>
        <end position="257"/>
    </location>
</feature>
<evidence type="ECO:0000256" key="2">
    <source>
        <dbReference type="SAM" id="Phobius"/>
    </source>
</evidence>
<evidence type="ECO:0000259" key="4">
    <source>
        <dbReference type="Pfam" id="PF16763"/>
    </source>
</evidence>
<proteinExistence type="predicted"/>
<feature type="domain" description="Spidroin N-terminal" evidence="4">
    <location>
        <begin position="29"/>
        <end position="153"/>
    </location>
</feature>
<keyword evidence="2" id="KW-1133">Transmembrane helix</keyword>
<feature type="transmembrane region" description="Helical" evidence="2">
    <location>
        <begin position="278"/>
        <end position="294"/>
    </location>
</feature>
<feature type="compositionally biased region" description="Low complexity" evidence="1">
    <location>
        <begin position="226"/>
        <end position="240"/>
    </location>
</feature>
<accession>A0A2S2B4F6</accession>
<evidence type="ECO:0000256" key="1">
    <source>
        <dbReference type="SAM" id="MobiDB-lite"/>
    </source>
</evidence>
<dbReference type="InterPro" id="IPR038243">
    <property type="entry name" value="Spidroin_N_sf"/>
</dbReference>
<dbReference type="Pfam" id="PF16763">
    <property type="entry name" value="Spidroin_N"/>
    <property type="match status" value="1"/>
</dbReference>
<keyword evidence="3" id="KW-0732">Signal</keyword>
<organism evidence="5">
    <name type="scientific">Argiope argentata</name>
    <dbReference type="NCBI Taxonomy" id="233271"/>
    <lineage>
        <taxon>Eukaryota</taxon>
        <taxon>Metazoa</taxon>
        <taxon>Ecdysozoa</taxon>
        <taxon>Arthropoda</taxon>
        <taxon>Chelicerata</taxon>
        <taxon>Arachnida</taxon>
        <taxon>Araneae</taxon>
        <taxon>Araneomorphae</taxon>
        <taxon>Entelegynae</taxon>
        <taxon>Araneoidea</taxon>
        <taxon>Araneidae</taxon>
        <taxon>Argiope</taxon>
    </lineage>
</organism>
<feature type="signal peptide" evidence="3">
    <location>
        <begin position="1"/>
        <end position="26"/>
    </location>
</feature>
<feature type="compositionally biased region" description="Low complexity" evidence="1">
    <location>
        <begin position="200"/>
        <end position="217"/>
    </location>
</feature>
<feature type="chain" id="PRO_5015722265" evidence="3">
    <location>
        <begin position="27"/>
        <end position="295"/>
    </location>
</feature>
<keyword evidence="2" id="KW-0472">Membrane</keyword>
<keyword evidence="2" id="KW-0812">Transmembrane</keyword>
<dbReference type="InterPro" id="IPR031913">
    <property type="entry name" value="Spidroin_N"/>
</dbReference>
<name>A0A2S2B4F6_9ARAC</name>
<dbReference type="AlphaFoldDB" id="A0A2S2B4F6"/>
<protein>
    <submittedName>
        <fullName evidence="5">Major ampullate spidroin 2 variant 1</fullName>
    </submittedName>
</protein>
<dbReference type="EMBL" id="MF955700">
    <property type="protein sequence ID" value="AWK58645.1"/>
    <property type="molecule type" value="Genomic_DNA"/>
</dbReference>
<reference evidence="5" key="1">
    <citation type="journal article" date="2018" name="Int. J. Biol. Macromol.">
        <title>Genomic perspectives of spider silk genes through target capture sequencing: Conservation of stabilization mechanisms and homology-based structural models of spidroin terminal regions.</title>
        <authorList>
            <person name="Collin M.A."/>
            <person name="Clarke T.H.III."/>
            <person name="Ayoub N.A."/>
            <person name="Hayashi C.Y."/>
        </authorList>
    </citation>
    <scope>NUCLEOTIDE SEQUENCE</scope>
</reference>
<sequence length="295" mass="29610">MNWSIRLALFGFVVLSTQTVFSAAQAATPWQNSQLAEQFINSFLRFIAQSGAFSPNQLDDMSSIGDTLKTAIEKMAQSRKSSKSKLQALNMAFASSMAEIAVAEQGGLSLEAKTNAIASALASAFLETTGVVNQQFVSEIKGLIYMIAQASSNEISGSAAASGGGSGGGGGGGYGQGSYASASAAAAYGSAPQGAGGPASQGPSQQGPVSQPSYGPSATVAVSAVGGRPQGQTGPSQQGPGQQGPGQQGPYGPSAAAASAAVGGYGPGAGQQGQQGDIYFLFIIFLILYNMIYFN</sequence>
<gene>
    <name evidence="5" type="primary">MaSp2</name>
</gene>
<evidence type="ECO:0000256" key="3">
    <source>
        <dbReference type="SAM" id="SignalP"/>
    </source>
</evidence>
<evidence type="ECO:0000313" key="5">
    <source>
        <dbReference type="EMBL" id="AWK58645.1"/>
    </source>
</evidence>
<dbReference type="Gene3D" id="1.10.274.70">
    <property type="match status" value="1"/>
</dbReference>